<evidence type="ECO:0000313" key="6">
    <source>
        <dbReference type="Proteomes" id="UP000320653"/>
    </source>
</evidence>
<dbReference type="GO" id="GO:0043565">
    <property type="term" value="F:sequence-specific DNA binding"/>
    <property type="evidence" value="ECO:0007669"/>
    <property type="project" value="InterPro"/>
</dbReference>
<reference evidence="5 6" key="1">
    <citation type="submission" date="2019-06" db="EMBL/GenBank/DDBJ databases">
        <title>Sorghum-associated microbial communities from plants grown in Nebraska, USA.</title>
        <authorList>
            <person name="Schachtman D."/>
        </authorList>
    </citation>
    <scope>NUCLEOTIDE SEQUENCE [LARGE SCALE GENOMIC DNA]</scope>
    <source>
        <strain evidence="5 6">1225</strain>
    </source>
</reference>
<dbReference type="Proteomes" id="UP000320653">
    <property type="component" value="Unassembled WGS sequence"/>
</dbReference>
<protein>
    <submittedName>
        <fullName evidence="5">Transcriptional regulator GlxA family with amidase domain</fullName>
    </submittedName>
</protein>
<evidence type="ECO:0000259" key="4">
    <source>
        <dbReference type="PROSITE" id="PS01124"/>
    </source>
</evidence>
<evidence type="ECO:0000256" key="1">
    <source>
        <dbReference type="ARBA" id="ARBA00023015"/>
    </source>
</evidence>
<gene>
    <name evidence="5" type="ORF">FHW37_101828</name>
</gene>
<dbReference type="OrthoDB" id="9793422at2"/>
<dbReference type="PANTHER" id="PTHR46796">
    <property type="entry name" value="HTH-TYPE TRANSCRIPTIONAL ACTIVATOR RHAS-RELATED"/>
    <property type="match status" value="1"/>
</dbReference>
<keyword evidence="1" id="KW-0805">Transcription regulation</keyword>
<evidence type="ECO:0000256" key="2">
    <source>
        <dbReference type="ARBA" id="ARBA00023125"/>
    </source>
</evidence>
<dbReference type="PROSITE" id="PS01124">
    <property type="entry name" value="HTH_ARAC_FAMILY_2"/>
    <property type="match status" value="1"/>
</dbReference>
<dbReference type="Gene3D" id="1.10.10.60">
    <property type="entry name" value="Homeodomain-like"/>
    <property type="match status" value="1"/>
</dbReference>
<dbReference type="AlphaFoldDB" id="A0A561R8W5"/>
<dbReference type="PANTHER" id="PTHR46796:SF6">
    <property type="entry name" value="ARAC SUBFAMILY"/>
    <property type="match status" value="1"/>
</dbReference>
<evidence type="ECO:0000313" key="5">
    <source>
        <dbReference type="EMBL" id="TWF59024.1"/>
    </source>
</evidence>
<dbReference type="RefSeq" id="WP_145632848.1">
    <property type="nucleotide sequence ID" value="NZ_VIWP01000001.1"/>
</dbReference>
<feature type="domain" description="HTH araC/xylS-type" evidence="4">
    <location>
        <begin position="212"/>
        <end position="310"/>
    </location>
</feature>
<name>A0A561R8W5_9HYPH</name>
<keyword evidence="3" id="KW-0804">Transcription</keyword>
<dbReference type="SUPFAM" id="SSF52317">
    <property type="entry name" value="Class I glutamine amidotransferase-like"/>
    <property type="match status" value="1"/>
</dbReference>
<dbReference type="Pfam" id="PF12833">
    <property type="entry name" value="HTH_18"/>
    <property type="match status" value="1"/>
</dbReference>
<dbReference type="SUPFAM" id="SSF46689">
    <property type="entry name" value="Homeodomain-like"/>
    <property type="match status" value="2"/>
</dbReference>
<dbReference type="Gene3D" id="3.40.50.880">
    <property type="match status" value="1"/>
</dbReference>
<dbReference type="InterPro" id="IPR018060">
    <property type="entry name" value="HTH_AraC"/>
</dbReference>
<dbReference type="SMART" id="SM00342">
    <property type="entry name" value="HTH_ARAC"/>
    <property type="match status" value="1"/>
</dbReference>
<keyword evidence="6" id="KW-1185">Reference proteome</keyword>
<dbReference type="InterPro" id="IPR050204">
    <property type="entry name" value="AraC_XylS_family_regulators"/>
</dbReference>
<keyword evidence="2" id="KW-0238">DNA-binding</keyword>
<dbReference type="InterPro" id="IPR029062">
    <property type="entry name" value="Class_I_gatase-like"/>
</dbReference>
<dbReference type="GO" id="GO:0003700">
    <property type="term" value="F:DNA-binding transcription factor activity"/>
    <property type="evidence" value="ECO:0007669"/>
    <property type="project" value="InterPro"/>
</dbReference>
<sequence length="321" mass="35022">MTRTVGVLLRDKILLQEVADLAKCFDMANLLAEGEIYRLVSFSRSAGEVFSFATWLTCTAAHGIDDLPEDIGVVLIPPAERSARAAADTDFTEFFLSRTDLRRVCAWGNGVVLAAACGLAGERKIACEPADVPRIMLLGQNTAIEPFADSCHSGSLSTWVGSSRARDVVLALVEEDFGPAFAQELARRLGVMDRMEKLVAPAPSVRRKTPVDRVQDWVRENPQGDLSVTALAKMVSMTERTLSRTFKDRTGQTIGGYILGIRLGYACNLLSTTDRKIKEVARLSGLGSQANMRQVFMTKLGKSPSSYRTSLDGRVSGEDRL</sequence>
<comment type="caution">
    <text evidence="5">The sequence shown here is derived from an EMBL/GenBank/DDBJ whole genome shotgun (WGS) entry which is preliminary data.</text>
</comment>
<evidence type="ECO:0000256" key="3">
    <source>
        <dbReference type="ARBA" id="ARBA00023163"/>
    </source>
</evidence>
<dbReference type="EMBL" id="VIWP01000001">
    <property type="protein sequence ID" value="TWF59024.1"/>
    <property type="molecule type" value="Genomic_DNA"/>
</dbReference>
<organism evidence="5 6">
    <name type="scientific">Neorhizobium alkalisoli</name>
    <dbReference type="NCBI Taxonomy" id="528178"/>
    <lineage>
        <taxon>Bacteria</taxon>
        <taxon>Pseudomonadati</taxon>
        <taxon>Pseudomonadota</taxon>
        <taxon>Alphaproteobacteria</taxon>
        <taxon>Hyphomicrobiales</taxon>
        <taxon>Rhizobiaceae</taxon>
        <taxon>Rhizobium/Agrobacterium group</taxon>
        <taxon>Neorhizobium</taxon>
    </lineage>
</organism>
<proteinExistence type="predicted"/>
<dbReference type="InterPro" id="IPR009057">
    <property type="entry name" value="Homeodomain-like_sf"/>
</dbReference>
<accession>A0A561R8W5</accession>